<comment type="caution">
    <text evidence="2">The sequence shown here is derived from an EMBL/GenBank/DDBJ whole genome shotgun (WGS) entry which is preliminary data.</text>
</comment>
<evidence type="ECO:0000313" key="3">
    <source>
        <dbReference type="Proteomes" id="UP001153269"/>
    </source>
</evidence>
<evidence type="ECO:0000256" key="1">
    <source>
        <dbReference type="SAM" id="MobiDB-lite"/>
    </source>
</evidence>
<sequence length="96" mass="10510">MFAIGSWRRPTESLATPAGGARAVLYTRALTGADSFCHGPADRFTLTLDLTFVAPEENESQRRSRRSAILSPQNSSLRGPHPLTDTHTRGFAFFST</sequence>
<evidence type="ECO:0000313" key="2">
    <source>
        <dbReference type="EMBL" id="CAB1440132.1"/>
    </source>
</evidence>
<dbReference type="EMBL" id="CADEAL010002402">
    <property type="protein sequence ID" value="CAB1440132.1"/>
    <property type="molecule type" value="Genomic_DNA"/>
</dbReference>
<gene>
    <name evidence="2" type="ORF">PLEPLA_LOCUS27898</name>
</gene>
<protein>
    <submittedName>
        <fullName evidence="2">Uncharacterized protein</fullName>
    </submittedName>
</protein>
<dbReference type="AlphaFoldDB" id="A0A9N7UVF4"/>
<proteinExistence type="predicted"/>
<dbReference type="Proteomes" id="UP001153269">
    <property type="component" value="Unassembled WGS sequence"/>
</dbReference>
<organism evidence="2 3">
    <name type="scientific">Pleuronectes platessa</name>
    <name type="common">European plaice</name>
    <dbReference type="NCBI Taxonomy" id="8262"/>
    <lineage>
        <taxon>Eukaryota</taxon>
        <taxon>Metazoa</taxon>
        <taxon>Chordata</taxon>
        <taxon>Craniata</taxon>
        <taxon>Vertebrata</taxon>
        <taxon>Euteleostomi</taxon>
        <taxon>Actinopterygii</taxon>
        <taxon>Neopterygii</taxon>
        <taxon>Teleostei</taxon>
        <taxon>Neoteleostei</taxon>
        <taxon>Acanthomorphata</taxon>
        <taxon>Carangaria</taxon>
        <taxon>Pleuronectiformes</taxon>
        <taxon>Pleuronectoidei</taxon>
        <taxon>Pleuronectidae</taxon>
        <taxon>Pleuronectes</taxon>
    </lineage>
</organism>
<accession>A0A9N7UVF4</accession>
<reference evidence="2" key="1">
    <citation type="submission" date="2020-03" db="EMBL/GenBank/DDBJ databases">
        <authorList>
            <person name="Weist P."/>
        </authorList>
    </citation>
    <scope>NUCLEOTIDE SEQUENCE</scope>
</reference>
<feature type="region of interest" description="Disordered" evidence="1">
    <location>
        <begin position="56"/>
        <end position="96"/>
    </location>
</feature>
<keyword evidence="3" id="KW-1185">Reference proteome</keyword>
<name>A0A9N7UVF4_PLEPL</name>